<keyword evidence="6" id="KW-1133">Transmembrane helix</keyword>
<name>A0A8D8S0R0_9HEMI</name>
<evidence type="ECO:0000256" key="3">
    <source>
        <dbReference type="ARBA" id="ARBA00022606"/>
    </source>
</evidence>
<evidence type="ECO:0000256" key="2">
    <source>
        <dbReference type="ARBA" id="ARBA00022475"/>
    </source>
</evidence>
<keyword evidence="3" id="KW-0716">Sensory transduction</keyword>
<proteinExistence type="predicted"/>
<dbReference type="GO" id="GO:0007165">
    <property type="term" value="P:signal transduction"/>
    <property type="evidence" value="ECO:0007669"/>
    <property type="project" value="UniProtKB-KW"/>
</dbReference>
<evidence type="ECO:0000313" key="10">
    <source>
        <dbReference type="EMBL" id="CAG6658451.1"/>
    </source>
</evidence>
<dbReference type="AlphaFoldDB" id="A0A8D8S0R0"/>
<reference evidence="10" key="1">
    <citation type="submission" date="2021-05" db="EMBL/GenBank/DDBJ databases">
        <authorList>
            <person name="Alioto T."/>
            <person name="Alioto T."/>
            <person name="Gomez Garrido J."/>
        </authorList>
    </citation>
    <scope>NUCLEOTIDE SEQUENCE</scope>
</reference>
<keyword evidence="2" id="KW-1003">Cell membrane</keyword>
<dbReference type="InterPro" id="IPR004117">
    <property type="entry name" value="7tm6_olfct_rcpt"/>
</dbReference>
<dbReference type="GO" id="GO:0005886">
    <property type="term" value="C:plasma membrane"/>
    <property type="evidence" value="ECO:0007669"/>
    <property type="project" value="UniProtKB-SubCell"/>
</dbReference>
<evidence type="ECO:0000256" key="4">
    <source>
        <dbReference type="ARBA" id="ARBA00022692"/>
    </source>
</evidence>
<keyword evidence="9" id="KW-0807">Transducer</keyword>
<evidence type="ECO:0000256" key="8">
    <source>
        <dbReference type="ARBA" id="ARBA00023170"/>
    </source>
</evidence>
<keyword evidence="5" id="KW-0552">Olfaction</keyword>
<keyword evidence="8" id="KW-0675">Receptor</keyword>
<evidence type="ECO:0000256" key="9">
    <source>
        <dbReference type="ARBA" id="ARBA00023224"/>
    </source>
</evidence>
<keyword evidence="4" id="KW-0812">Transmembrane</keyword>
<keyword evidence="7" id="KW-0472">Membrane</keyword>
<dbReference type="PANTHER" id="PTHR21137">
    <property type="entry name" value="ODORANT RECEPTOR"/>
    <property type="match status" value="1"/>
</dbReference>
<dbReference type="GO" id="GO:0005549">
    <property type="term" value="F:odorant binding"/>
    <property type="evidence" value="ECO:0007669"/>
    <property type="project" value="InterPro"/>
</dbReference>
<dbReference type="EMBL" id="HBUF01191266">
    <property type="protein sequence ID" value="CAG6658452.1"/>
    <property type="molecule type" value="Transcribed_RNA"/>
</dbReference>
<comment type="subcellular location">
    <subcellularLocation>
        <location evidence="1">Cell membrane</location>
        <topology evidence="1">Multi-pass membrane protein</topology>
    </subcellularLocation>
</comment>
<evidence type="ECO:0000256" key="7">
    <source>
        <dbReference type="ARBA" id="ARBA00023136"/>
    </source>
</evidence>
<dbReference type="Pfam" id="PF02949">
    <property type="entry name" value="7tm_6"/>
    <property type="match status" value="1"/>
</dbReference>
<dbReference type="PANTHER" id="PTHR21137:SF35">
    <property type="entry name" value="ODORANT RECEPTOR 19A-RELATED"/>
    <property type="match status" value="1"/>
</dbReference>
<protein>
    <submittedName>
        <fullName evidence="10">Uncharacterized protein</fullName>
    </submittedName>
</protein>
<dbReference type="GO" id="GO:0004984">
    <property type="term" value="F:olfactory receptor activity"/>
    <property type="evidence" value="ECO:0007669"/>
    <property type="project" value="InterPro"/>
</dbReference>
<dbReference type="EMBL" id="HBUF01191265">
    <property type="protein sequence ID" value="CAG6658451.1"/>
    <property type="molecule type" value="Transcribed_RNA"/>
</dbReference>
<evidence type="ECO:0000256" key="1">
    <source>
        <dbReference type="ARBA" id="ARBA00004651"/>
    </source>
</evidence>
<organism evidence="10">
    <name type="scientific">Cacopsylla melanoneura</name>
    <dbReference type="NCBI Taxonomy" id="428564"/>
    <lineage>
        <taxon>Eukaryota</taxon>
        <taxon>Metazoa</taxon>
        <taxon>Ecdysozoa</taxon>
        <taxon>Arthropoda</taxon>
        <taxon>Hexapoda</taxon>
        <taxon>Insecta</taxon>
        <taxon>Pterygota</taxon>
        <taxon>Neoptera</taxon>
        <taxon>Paraneoptera</taxon>
        <taxon>Hemiptera</taxon>
        <taxon>Sternorrhyncha</taxon>
        <taxon>Psylloidea</taxon>
        <taxon>Psyllidae</taxon>
        <taxon>Psyllinae</taxon>
        <taxon>Cacopsylla</taxon>
    </lineage>
</organism>
<sequence length="132" mass="15464">MGLRISMCSICLCLCLYQITLMSNSLSFVVLVKVVFQVISVIAELYYICYCSEALDDCHAKLHRAIINSGWYRCSNRMKQDVCFLLRRLQRPNHLKFNQGFIMLTKDFFVKVLKVSYNFVNFLRLKTVKKSL</sequence>
<accession>A0A8D8S0R0</accession>
<evidence type="ECO:0000256" key="6">
    <source>
        <dbReference type="ARBA" id="ARBA00022989"/>
    </source>
</evidence>
<evidence type="ECO:0000256" key="5">
    <source>
        <dbReference type="ARBA" id="ARBA00022725"/>
    </source>
</evidence>